<gene>
    <name evidence="5" type="ORF">LV75_005919</name>
</gene>
<sequence length="125" mass="13486">MRDERGRLLLIRRGRDPGAGLWSIPGGKVEQGESDHEALTREMREETGLVVAVGDHVGSVERPAPGGLFEIHDYRCSITAGDLSPGDDADAATWVDLAMFTTLDDRNALVAGLCATLSDWGELPR</sequence>
<feature type="domain" description="Nudix hydrolase" evidence="4">
    <location>
        <begin position="1"/>
        <end position="123"/>
    </location>
</feature>
<reference evidence="5 6" key="1">
    <citation type="submission" date="2022-06" db="EMBL/GenBank/DDBJ databases">
        <title>Genomic Encyclopedia of Archaeal and Bacterial Type Strains, Phase II (KMG-II): from individual species to whole genera.</title>
        <authorList>
            <person name="Goeker M."/>
        </authorList>
    </citation>
    <scope>NUCLEOTIDE SEQUENCE [LARGE SCALE GENOMIC DNA]</scope>
    <source>
        <strain evidence="5 6">DSM 44255</strain>
    </source>
</reference>
<dbReference type="InterPro" id="IPR000086">
    <property type="entry name" value="NUDIX_hydrolase_dom"/>
</dbReference>
<dbReference type="InterPro" id="IPR015797">
    <property type="entry name" value="NUDIX_hydrolase-like_dom_sf"/>
</dbReference>
<dbReference type="Gene3D" id="3.90.79.10">
    <property type="entry name" value="Nucleoside Triphosphate Pyrophosphohydrolase"/>
    <property type="match status" value="1"/>
</dbReference>
<dbReference type="InterPro" id="IPR020084">
    <property type="entry name" value="NUDIX_hydrolase_CS"/>
</dbReference>
<comment type="similarity">
    <text evidence="1 3">Belongs to the Nudix hydrolase family.</text>
</comment>
<comment type="caution">
    <text evidence="5">The sequence shown here is derived from an EMBL/GenBank/DDBJ whole genome shotgun (WGS) entry which is preliminary data.</text>
</comment>
<organism evidence="5 6">
    <name type="scientific">Actinokineospora diospyrosa</name>
    <dbReference type="NCBI Taxonomy" id="103728"/>
    <lineage>
        <taxon>Bacteria</taxon>
        <taxon>Bacillati</taxon>
        <taxon>Actinomycetota</taxon>
        <taxon>Actinomycetes</taxon>
        <taxon>Pseudonocardiales</taxon>
        <taxon>Pseudonocardiaceae</taxon>
        <taxon>Actinokineospora</taxon>
    </lineage>
</organism>
<dbReference type="PANTHER" id="PTHR43736:SF1">
    <property type="entry name" value="DIHYDRONEOPTERIN TRIPHOSPHATE DIPHOSPHATASE"/>
    <property type="match status" value="1"/>
</dbReference>
<dbReference type="InterPro" id="IPR020476">
    <property type="entry name" value="Nudix_hydrolase"/>
</dbReference>
<evidence type="ECO:0000313" key="5">
    <source>
        <dbReference type="EMBL" id="MCP2273390.1"/>
    </source>
</evidence>
<evidence type="ECO:0000256" key="1">
    <source>
        <dbReference type="ARBA" id="ARBA00005582"/>
    </source>
</evidence>
<protein>
    <submittedName>
        <fullName evidence="5">ADP-ribose pyrophosphatase YjhB, NUDIX family</fullName>
    </submittedName>
</protein>
<evidence type="ECO:0000256" key="3">
    <source>
        <dbReference type="RuleBase" id="RU003476"/>
    </source>
</evidence>
<dbReference type="PROSITE" id="PS00893">
    <property type="entry name" value="NUDIX_BOX"/>
    <property type="match status" value="1"/>
</dbReference>
<evidence type="ECO:0000259" key="4">
    <source>
        <dbReference type="PROSITE" id="PS51462"/>
    </source>
</evidence>
<dbReference type="Pfam" id="PF00293">
    <property type="entry name" value="NUDIX"/>
    <property type="match status" value="1"/>
</dbReference>
<dbReference type="EMBL" id="JAMTCO010000016">
    <property type="protein sequence ID" value="MCP2273390.1"/>
    <property type="molecule type" value="Genomic_DNA"/>
</dbReference>
<dbReference type="Proteomes" id="UP001205185">
    <property type="component" value="Unassembled WGS sequence"/>
</dbReference>
<dbReference type="PRINTS" id="PR00502">
    <property type="entry name" value="NUDIXFAMILY"/>
</dbReference>
<dbReference type="SUPFAM" id="SSF55811">
    <property type="entry name" value="Nudix"/>
    <property type="match status" value="1"/>
</dbReference>
<dbReference type="PANTHER" id="PTHR43736">
    <property type="entry name" value="ADP-RIBOSE PYROPHOSPHATASE"/>
    <property type="match status" value="1"/>
</dbReference>
<keyword evidence="2 3" id="KW-0378">Hydrolase</keyword>
<proteinExistence type="inferred from homology"/>
<evidence type="ECO:0000256" key="2">
    <source>
        <dbReference type="ARBA" id="ARBA00022801"/>
    </source>
</evidence>
<evidence type="ECO:0000313" key="6">
    <source>
        <dbReference type="Proteomes" id="UP001205185"/>
    </source>
</evidence>
<name>A0ABT1IL60_9PSEU</name>
<accession>A0ABT1IL60</accession>
<keyword evidence="6" id="KW-1185">Reference proteome</keyword>
<dbReference type="PROSITE" id="PS51462">
    <property type="entry name" value="NUDIX"/>
    <property type="match status" value="1"/>
</dbReference>